<organism evidence="1 2">
    <name type="scientific">Streptosporangium album</name>
    <dbReference type="NCBI Taxonomy" id="47479"/>
    <lineage>
        <taxon>Bacteria</taxon>
        <taxon>Bacillati</taxon>
        <taxon>Actinomycetota</taxon>
        <taxon>Actinomycetes</taxon>
        <taxon>Streptosporangiales</taxon>
        <taxon>Streptosporangiaceae</taxon>
        <taxon>Streptosporangium</taxon>
    </lineage>
</organism>
<dbReference type="AlphaFoldDB" id="A0A7W7S6E7"/>
<dbReference type="RefSeq" id="WP_281391221.1">
    <property type="nucleotide sequence ID" value="NZ_BAABEK010000057.1"/>
</dbReference>
<accession>A0A7W7S6E7</accession>
<dbReference type="EMBL" id="JACHJU010000007">
    <property type="protein sequence ID" value="MBB4944093.1"/>
    <property type="molecule type" value="Genomic_DNA"/>
</dbReference>
<protein>
    <submittedName>
        <fullName evidence="1">Uncharacterized protein</fullName>
    </submittedName>
</protein>
<evidence type="ECO:0000313" key="1">
    <source>
        <dbReference type="EMBL" id="MBB4944093.1"/>
    </source>
</evidence>
<gene>
    <name evidence="1" type="ORF">FHR32_008496</name>
</gene>
<reference evidence="1 2" key="1">
    <citation type="submission" date="2020-08" db="EMBL/GenBank/DDBJ databases">
        <title>Sequencing the genomes of 1000 actinobacteria strains.</title>
        <authorList>
            <person name="Klenk H.-P."/>
        </authorList>
    </citation>
    <scope>NUCLEOTIDE SEQUENCE [LARGE SCALE GENOMIC DNA]</scope>
    <source>
        <strain evidence="1 2">DSM 43023</strain>
    </source>
</reference>
<proteinExistence type="predicted"/>
<dbReference type="Proteomes" id="UP000534286">
    <property type="component" value="Unassembled WGS sequence"/>
</dbReference>
<evidence type="ECO:0000313" key="2">
    <source>
        <dbReference type="Proteomes" id="UP000534286"/>
    </source>
</evidence>
<sequence length="43" mass="4753">MRVDALAVNHRRHRRFRHRHPALPMSPARSIAQLGAGLGLGDG</sequence>
<keyword evidence="2" id="KW-1185">Reference proteome</keyword>
<comment type="caution">
    <text evidence="1">The sequence shown here is derived from an EMBL/GenBank/DDBJ whole genome shotgun (WGS) entry which is preliminary data.</text>
</comment>
<name>A0A7W7S6E7_9ACTN</name>